<dbReference type="EMBL" id="LAZR01056985">
    <property type="protein sequence ID" value="KKK73004.1"/>
    <property type="molecule type" value="Genomic_DNA"/>
</dbReference>
<sequence length="175" mass="20611">MNEIMKMGWVLRAIPDFPNYYVNDIGEVWSTMKSTRNPKGKQYQLKPNTNHKGYLFVILYRNKKRYPRLVARLIVDAPKNILVDHWNRIKTDNKVTNLRLCTHSQSAFNRKNSTNSESKFKGVHFDKKIDKWRATITKEGYRQHLGYFDDESEAAKVYNKKAIELHGEFACLNVI</sequence>
<reference evidence="5" key="1">
    <citation type="journal article" date="2015" name="Nature">
        <title>Complex archaea that bridge the gap between prokaryotes and eukaryotes.</title>
        <authorList>
            <person name="Spang A."/>
            <person name="Saw J.H."/>
            <person name="Jorgensen S.L."/>
            <person name="Zaremba-Niedzwiedzka K."/>
            <person name="Martijn J."/>
            <person name="Lind A.E."/>
            <person name="van Eijk R."/>
            <person name="Schleper C."/>
            <person name="Guy L."/>
            <person name="Ettema T.J."/>
        </authorList>
    </citation>
    <scope>NUCLEOTIDE SEQUENCE</scope>
</reference>
<dbReference type="SUPFAM" id="SSF54171">
    <property type="entry name" value="DNA-binding domain"/>
    <property type="match status" value="1"/>
</dbReference>
<keyword evidence="2" id="KW-0238">DNA-binding</keyword>
<evidence type="ECO:0000256" key="2">
    <source>
        <dbReference type="ARBA" id="ARBA00023125"/>
    </source>
</evidence>
<dbReference type="PROSITE" id="PS51032">
    <property type="entry name" value="AP2_ERF"/>
    <property type="match status" value="1"/>
</dbReference>
<dbReference type="AlphaFoldDB" id="A0A0F9A339"/>
<dbReference type="InterPro" id="IPR044925">
    <property type="entry name" value="His-Me_finger_sf"/>
</dbReference>
<proteinExistence type="predicted"/>
<evidence type="ECO:0000256" key="1">
    <source>
        <dbReference type="ARBA" id="ARBA00023015"/>
    </source>
</evidence>
<dbReference type="InterPro" id="IPR016177">
    <property type="entry name" value="DNA-bd_dom_sf"/>
</dbReference>
<feature type="domain" description="AP2/ERF" evidence="4">
    <location>
        <begin position="119"/>
        <end position="175"/>
    </location>
</feature>
<keyword evidence="3" id="KW-0804">Transcription</keyword>
<organism evidence="5">
    <name type="scientific">marine sediment metagenome</name>
    <dbReference type="NCBI Taxonomy" id="412755"/>
    <lineage>
        <taxon>unclassified sequences</taxon>
        <taxon>metagenomes</taxon>
        <taxon>ecological metagenomes</taxon>
    </lineage>
</organism>
<dbReference type="Gene3D" id="3.90.75.20">
    <property type="match status" value="1"/>
</dbReference>
<evidence type="ECO:0000313" key="5">
    <source>
        <dbReference type="EMBL" id="KKK73004.1"/>
    </source>
</evidence>
<dbReference type="InterPro" id="IPR003615">
    <property type="entry name" value="HNH_nuc"/>
</dbReference>
<dbReference type="InterPro" id="IPR001471">
    <property type="entry name" value="AP2/ERF_dom"/>
</dbReference>
<accession>A0A0F9A339</accession>
<evidence type="ECO:0000256" key="3">
    <source>
        <dbReference type="ARBA" id="ARBA00023163"/>
    </source>
</evidence>
<dbReference type="Pfam" id="PF13392">
    <property type="entry name" value="HNH_3"/>
    <property type="match status" value="1"/>
</dbReference>
<gene>
    <name evidence="5" type="ORF">LCGC14_2898210</name>
</gene>
<dbReference type="GO" id="GO:0003700">
    <property type="term" value="F:DNA-binding transcription factor activity"/>
    <property type="evidence" value="ECO:0007669"/>
    <property type="project" value="InterPro"/>
</dbReference>
<evidence type="ECO:0000259" key="4">
    <source>
        <dbReference type="PROSITE" id="PS51032"/>
    </source>
</evidence>
<comment type="caution">
    <text evidence="5">The sequence shown here is derived from an EMBL/GenBank/DDBJ whole genome shotgun (WGS) entry which is preliminary data.</text>
</comment>
<dbReference type="GO" id="GO:0003677">
    <property type="term" value="F:DNA binding"/>
    <property type="evidence" value="ECO:0007669"/>
    <property type="project" value="UniProtKB-KW"/>
</dbReference>
<keyword evidence="1" id="KW-0805">Transcription regulation</keyword>
<dbReference type="InterPro" id="IPR036955">
    <property type="entry name" value="AP2/ERF_dom_sf"/>
</dbReference>
<name>A0A0F9A339_9ZZZZ</name>
<dbReference type="Gene3D" id="3.30.730.10">
    <property type="entry name" value="AP2/ERF domain"/>
    <property type="match status" value="1"/>
</dbReference>
<protein>
    <recommendedName>
        <fullName evidence="4">AP2/ERF domain-containing protein</fullName>
    </recommendedName>
</protein>
<dbReference type="SUPFAM" id="SSF54060">
    <property type="entry name" value="His-Me finger endonucleases"/>
    <property type="match status" value="1"/>
</dbReference>